<feature type="transmembrane region" description="Helical" evidence="1">
    <location>
        <begin position="6"/>
        <end position="26"/>
    </location>
</feature>
<keyword evidence="1" id="KW-0472">Membrane</keyword>
<comment type="caution">
    <text evidence="2">The sequence shown here is derived from an EMBL/GenBank/DDBJ whole genome shotgun (WGS) entry which is preliminary data.</text>
</comment>
<evidence type="ECO:0000313" key="3">
    <source>
        <dbReference type="Proteomes" id="UP000215509"/>
    </source>
</evidence>
<reference evidence="2 3" key="1">
    <citation type="submission" date="2017-07" db="EMBL/GenBank/DDBJ databases">
        <title>Genome sequencing and assembly of Paenibacillus rigui.</title>
        <authorList>
            <person name="Mayilraj S."/>
        </authorList>
    </citation>
    <scope>NUCLEOTIDE SEQUENCE [LARGE SCALE GENOMIC DNA]</scope>
    <source>
        <strain evidence="2 3">JCM 16352</strain>
    </source>
</reference>
<dbReference type="EMBL" id="NMQW01000023">
    <property type="protein sequence ID" value="OXM85247.1"/>
    <property type="molecule type" value="Genomic_DNA"/>
</dbReference>
<dbReference type="AlphaFoldDB" id="A0A229UNZ1"/>
<keyword evidence="3" id="KW-1185">Reference proteome</keyword>
<proteinExistence type="predicted"/>
<dbReference type="Proteomes" id="UP000215509">
    <property type="component" value="Unassembled WGS sequence"/>
</dbReference>
<organism evidence="2 3">
    <name type="scientific">Paenibacillus rigui</name>
    <dbReference type="NCBI Taxonomy" id="554312"/>
    <lineage>
        <taxon>Bacteria</taxon>
        <taxon>Bacillati</taxon>
        <taxon>Bacillota</taxon>
        <taxon>Bacilli</taxon>
        <taxon>Bacillales</taxon>
        <taxon>Paenibacillaceae</taxon>
        <taxon>Paenibacillus</taxon>
    </lineage>
</organism>
<name>A0A229UNZ1_9BACL</name>
<keyword evidence="1" id="KW-0812">Transmembrane</keyword>
<keyword evidence="1" id="KW-1133">Transmembrane helix</keyword>
<sequence length="88" mass="9759">MLEEVGVYAVAVGLIGIMLVLCIDVIRRNRHIVQSFSREAVQTAEGPAADNELQQVYPPYIDCSKDFAKQYLSHHSVDMDPLAQKQGA</sequence>
<gene>
    <name evidence="2" type="ORF">CF651_16765</name>
</gene>
<protein>
    <submittedName>
        <fullName evidence="2">Uncharacterized protein</fullName>
    </submittedName>
</protein>
<accession>A0A229UNZ1</accession>
<evidence type="ECO:0000313" key="2">
    <source>
        <dbReference type="EMBL" id="OXM85247.1"/>
    </source>
</evidence>
<evidence type="ECO:0000256" key="1">
    <source>
        <dbReference type="SAM" id="Phobius"/>
    </source>
</evidence>